<evidence type="ECO:0000313" key="2">
    <source>
        <dbReference type="Proteomes" id="UP000595814"/>
    </source>
</evidence>
<protein>
    <submittedName>
        <fullName evidence="1">Rhamnulokinase</fullName>
    </submittedName>
</protein>
<keyword evidence="2" id="KW-1185">Reference proteome</keyword>
<sequence>MKKVLAIDMGATSIRGVIGYIQDGKLKTETVDRFTHEIVDYEGRKRWQWDKIVNNIIGMILNHSKEISSVGIDTWGVDFGLINKEGKLIENPVSYRDIKNSLGIKYAEKYMSKEEIFLETGNQIMGMNSLFQLLTYRKLNPNKYKTIDKILFLPDLINYILTSEICSELTIASTTQMLNIKEKKWNLEMLKKFSINENIFPQIIKNKSIIGKTNSSLDERLKETNVDVISVASHDTASAVYLTKAYNDREYAFLSSGTWSLIGCCTEEAIINKEVFKSELTNEIGFDSKNMFFKNITGLYLIERLRKELKNIYKIDFNYSYITDFVTKTKPFEAYIDTDYVDFANEEISIIESMEKYLINTKQELLDDKRKYFRVIYESLVFKYKEIINEIEKIIGYSFKGIHIIGGGAKAEFLCQMIADGLNKKVLAGPYEATAIGNILAQLSVVEGKKIDVDKIIKNTYKVKEYLPKNCEDWIKQNK</sequence>
<name>A0AC61MS33_9FIRM</name>
<organism evidence="1 2">
    <name type="scientific">Miniphocaeibacter halophilus</name>
    <dbReference type="NCBI Taxonomy" id="2931922"/>
    <lineage>
        <taxon>Bacteria</taxon>
        <taxon>Bacillati</taxon>
        <taxon>Bacillota</taxon>
        <taxon>Tissierellia</taxon>
        <taxon>Tissierellales</taxon>
        <taxon>Peptoniphilaceae</taxon>
        <taxon>Miniphocaeibacter</taxon>
    </lineage>
</organism>
<proteinExistence type="predicted"/>
<evidence type="ECO:0000313" key="1">
    <source>
        <dbReference type="EMBL" id="QQK08407.1"/>
    </source>
</evidence>
<reference evidence="1 2" key="1">
    <citation type="journal article" date="2022" name="Int. J. Syst. Evol. Microbiol.">
        <title>Miniphocaeibacter halophilus sp. nov., an ammonium-tolerant acetate-producing bacterium isolated from a biogas system.</title>
        <authorList>
            <person name="Schnurer A."/>
            <person name="Singh A."/>
            <person name="Bi S."/>
            <person name="Qiao W."/>
            <person name="Westerholm M."/>
        </authorList>
    </citation>
    <scope>NUCLEOTIDE SEQUENCE [LARGE SCALE GENOMIC DNA]</scope>
    <source>
        <strain evidence="1 2">AMB_01</strain>
    </source>
</reference>
<accession>A0AC61MS33</accession>
<dbReference type="EMBL" id="CP066744">
    <property type="protein sequence ID" value="QQK08407.1"/>
    <property type="molecule type" value="Genomic_DNA"/>
</dbReference>
<gene>
    <name evidence="1" type="ORF">JFY71_02385</name>
</gene>
<dbReference type="Proteomes" id="UP000595814">
    <property type="component" value="Chromosome"/>
</dbReference>